<dbReference type="PANTHER" id="PTHR37029">
    <property type="entry name" value="SSR1768 PROTEIN"/>
    <property type="match status" value="1"/>
</dbReference>
<protein>
    <recommendedName>
        <fullName evidence="3">DUF2283 domain-containing protein</fullName>
    </recommendedName>
</protein>
<name>A0A1G2S5U6_9BACT</name>
<sequence length="70" mass="7796">MKITYDKLADAMYIYFHTGKVFKTVEMKDSVIVDLDKKGNLIGIEVLGVSSQISEKQIKSSIKTGVPVFV</sequence>
<dbReference type="Pfam" id="PF10049">
    <property type="entry name" value="DUF2283"/>
    <property type="match status" value="1"/>
</dbReference>
<dbReference type="InterPro" id="IPR019270">
    <property type="entry name" value="DUF2283"/>
</dbReference>
<evidence type="ECO:0000313" key="1">
    <source>
        <dbReference type="EMBL" id="OHA80465.1"/>
    </source>
</evidence>
<accession>A0A1G2S5U6</accession>
<dbReference type="AlphaFoldDB" id="A0A1G2S5U6"/>
<organism evidence="1 2">
    <name type="scientific">Candidatus Yonathbacteria bacterium RIFCSPHIGHO2_02_FULL_44_14</name>
    <dbReference type="NCBI Taxonomy" id="1802724"/>
    <lineage>
        <taxon>Bacteria</taxon>
        <taxon>Candidatus Yonathiibacteriota</taxon>
    </lineage>
</organism>
<proteinExistence type="predicted"/>
<dbReference type="PANTHER" id="PTHR37029:SF1">
    <property type="entry name" value="SSR1768 PROTEIN"/>
    <property type="match status" value="1"/>
</dbReference>
<gene>
    <name evidence="1" type="ORF">A3D51_01045</name>
</gene>
<dbReference type="Proteomes" id="UP000179118">
    <property type="component" value="Unassembled WGS sequence"/>
</dbReference>
<evidence type="ECO:0008006" key="3">
    <source>
        <dbReference type="Google" id="ProtNLM"/>
    </source>
</evidence>
<evidence type="ECO:0000313" key="2">
    <source>
        <dbReference type="Proteomes" id="UP000179118"/>
    </source>
</evidence>
<reference evidence="1 2" key="1">
    <citation type="journal article" date="2016" name="Nat. Commun.">
        <title>Thousands of microbial genomes shed light on interconnected biogeochemical processes in an aquifer system.</title>
        <authorList>
            <person name="Anantharaman K."/>
            <person name="Brown C.T."/>
            <person name="Hug L.A."/>
            <person name="Sharon I."/>
            <person name="Castelle C.J."/>
            <person name="Probst A.J."/>
            <person name="Thomas B.C."/>
            <person name="Singh A."/>
            <person name="Wilkins M.J."/>
            <person name="Karaoz U."/>
            <person name="Brodie E.L."/>
            <person name="Williams K.H."/>
            <person name="Hubbard S.S."/>
            <person name="Banfield J.F."/>
        </authorList>
    </citation>
    <scope>NUCLEOTIDE SEQUENCE [LARGE SCALE GENOMIC DNA]</scope>
</reference>
<comment type="caution">
    <text evidence="1">The sequence shown here is derived from an EMBL/GenBank/DDBJ whole genome shotgun (WGS) entry which is preliminary data.</text>
</comment>
<dbReference type="EMBL" id="MHUT01000019">
    <property type="protein sequence ID" value="OHA80465.1"/>
    <property type="molecule type" value="Genomic_DNA"/>
</dbReference>